<dbReference type="RefSeq" id="WP_311689442.1">
    <property type="nucleotide sequence ID" value="NZ_JAVRHL010000001.1"/>
</dbReference>
<comment type="caution">
    <text evidence="2">The sequence shown here is derived from an EMBL/GenBank/DDBJ whole genome shotgun (WGS) entry which is preliminary data.</text>
</comment>
<proteinExistence type="predicted"/>
<dbReference type="EMBL" id="JAVRHL010000001">
    <property type="protein sequence ID" value="MDT0681673.1"/>
    <property type="molecule type" value="Genomic_DNA"/>
</dbReference>
<evidence type="ECO:0008006" key="4">
    <source>
        <dbReference type="Google" id="ProtNLM"/>
    </source>
</evidence>
<dbReference type="Proteomes" id="UP001265259">
    <property type="component" value="Unassembled WGS sequence"/>
</dbReference>
<reference evidence="2 3" key="1">
    <citation type="submission" date="2023-09" db="EMBL/GenBank/DDBJ databases">
        <authorList>
            <person name="Rey-Velasco X."/>
        </authorList>
    </citation>
    <scope>NUCLEOTIDE SEQUENCE [LARGE SCALE GENOMIC DNA]</scope>
    <source>
        <strain evidence="2 3">F158</strain>
    </source>
</reference>
<gene>
    <name evidence="2" type="ORF">RM543_03170</name>
</gene>
<evidence type="ECO:0000313" key="2">
    <source>
        <dbReference type="EMBL" id="MDT0681673.1"/>
    </source>
</evidence>
<evidence type="ECO:0000313" key="3">
    <source>
        <dbReference type="Proteomes" id="UP001265259"/>
    </source>
</evidence>
<name>A0ABU3DDP5_9RHOB</name>
<protein>
    <recommendedName>
        <fullName evidence="4">Flagellar assembly protein FliH</fullName>
    </recommendedName>
</protein>
<accession>A0ABU3DDP5</accession>
<evidence type="ECO:0000256" key="1">
    <source>
        <dbReference type="SAM" id="MobiDB-lite"/>
    </source>
</evidence>
<sequence length="204" mass="21607">MARPWLLTSFDEDASCPPATDPQEAATAQQDAYEEGYAAALAEAEATRAADRQSAAADLAASLQSMAFSYHEARTAFLAEIEPLIAGILSRIVPEHLGAALGQTVAHLVRTSALDIAPAAEVRVAPENVETVRDMLDTDESLPLKVMGEAGLGDGQAYVRLGDSERQIDLDAALEGIRAVISTYFSTSRGPDTADMIQKDAHHG</sequence>
<feature type="region of interest" description="Disordered" evidence="1">
    <location>
        <begin position="1"/>
        <end position="31"/>
    </location>
</feature>
<keyword evidence="3" id="KW-1185">Reference proteome</keyword>
<organism evidence="2 3">
    <name type="scientific">Tropicimonas omnivorans</name>
    <dbReference type="NCBI Taxonomy" id="3075590"/>
    <lineage>
        <taxon>Bacteria</taxon>
        <taxon>Pseudomonadati</taxon>
        <taxon>Pseudomonadota</taxon>
        <taxon>Alphaproteobacteria</taxon>
        <taxon>Rhodobacterales</taxon>
        <taxon>Roseobacteraceae</taxon>
        <taxon>Tropicimonas</taxon>
    </lineage>
</organism>